<feature type="compositionally biased region" description="Basic and acidic residues" evidence="7">
    <location>
        <begin position="52"/>
        <end position="69"/>
    </location>
</feature>
<dbReference type="Pfam" id="PF00271">
    <property type="entry name" value="Helicase_C"/>
    <property type="match status" value="1"/>
</dbReference>
<dbReference type="CDD" id="cd17955">
    <property type="entry name" value="DEADc_DDX49"/>
    <property type="match status" value="1"/>
</dbReference>
<evidence type="ECO:0000256" key="7">
    <source>
        <dbReference type="SAM" id="MobiDB-lite"/>
    </source>
</evidence>
<dbReference type="InterPro" id="IPR014001">
    <property type="entry name" value="Helicase_ATP-bd"/>
</dbReference>
<dbReference type="EMBL" id="CAXHTA020000019">
    <property type="protein sequence ID" value="CAL5229105.1"/>
    <property type="molecule type" value="Genomic_DNA"/>
</dbReference>
<evidence type="ECO:0000313" key="11">
    <source>
        <dbReference type="EMBL" id="CAL5229105.1"/>
    </source>
</evidence>
<evidence type="ECO:0000256" key="2">
    <source>
        <dbReference type="ARBA" id="ARBA00022801"/>
    </source>
</evidence>
<comment type="similarity">
    <text evidence="6">Belongs to the DEAD box helicase family.</text>
</comment>
<comment type="caution">
    <text evidence="11">The sequence shown here is derived from an EMBL/GenBank/DDBJ whole genome shotgun (WGS) entry which is preliminary data.</text>
</comment>
<evidence type="ECO:0000313" key="12">
    <source>
        <dbReference type="Proteomes" id="UP001497392"/>
    </source>
</evidence>
<feature type="short sequence motif" description="Q motif" evidence="5">
    <location>
        <begin position="99"/>
        <end position="127"/>
    </location>
</feature>
<dbReference type="Gene3D" id="3.40.50.300">
    <property type="entry name" value="P-loop containing nucleotide triphosphate hydrolases"/>
    <property type="match status" value="2"/>
</dbReference>
<evidence type="ECO:0000259" key="10">
    <source>
        <dbReference type="PROSITE" id="PS51195"/>
    </source>
</evidence>
<evidence type="ECO:0000256" key="6">
    <source>
        <dbReference type="RuleBase" id="RU000492"/>
    </source>
</evidence>
<keyword evidence="1 6" id="KW-0547">Nucleotide-binding</keyword>
<proteinExistence type="inferred from homology"/>
<feature type="region of interest" description="Disordered" evidence="7">
    <location>
        <begin position="1"/>
        <end position="98"/>
    </location>
</feature>
<dbReference type="PROSITE" id="PS51195">
    <property type="entry name" value="Q_MOTIF"/>
    <property type="match status" value="1"/>
</dbReference>
<dbReference type="InterPro" id="IPR014014">
    <property type="entry name" value="RNA_helicase_DEAD_Q_motif"/>
</dbReference>
<keyword evidence="12" id="KW-1185">Reference proteome</keyword>
<dbReference type="InterPro" id="IPR011545">
    <property type="entry name" value="DEAD/DEAH_box_helicase_dom"/>
</dbReference>
<keyword evidence="2 6" id="KW-0378">Hydrolase</keyword>
<dbReference type="PROSITE" id="PS51194">
    <property type="entry name" value="HELICASE_CTER"/>
    <property type="match status" value="1"/>
</dbReference>
<dbReference type="Proteomes" id="UP001497392">
    <property type="component" value="Unassembled WGS sequence"/>
</dbReference>
<feature type="domain" description="Helicase C-terminal" evidence="9">
    <location>
        <begin position="330"/>
        <end position="477"/>
    </location>
</feature>
<reference evidence="11 12" key="1">
    <citation type="submission" date="2024-06" db="EMBL/GenBank/DDBJ databases">
        <authorList>
            <person name="Kraege A."/>
            <person name="Thomma B."/>
        </authorList>
    </citation>
    <scope>NUCLEOTIDE SEQUENCE [LARGE SCALE GENOMIC DNA]</scope>
</reference>
<keyword evidence="4 6" id="KW-0067">ATP-binding</keyword>
<evidence type="ECO:0000256" key="1">
    <source>
        <dbReference type="ARBA" id="ARBA00022741"/>
    </source>
</evidence>
<feature type="domain" description="Helicase ATP-binding" evidence="8">
    <location>
        <begin position="130"/>
        <end position="303"/>
    </location>
</feature>
<keyword evidence="3 6" id="KW-0347">Helicase</keyword>
<evidence type="ECO:0000256" key="4">
    <source>
        <dbReference type="ARBA" id="ARBA00022840"/>
    </source>
</evidence>
<organism evidence="11 12">
    <name type="scientific">Coccomyxa viridis</name>
    <dbReference type="NCBI Taxonomy" id="1274662"/>
    <lineage>
        <taxon>Eukaryota</taxon>
        <taxon>Viridiplantae</taxon>
        <taxon>Chlorophyta</taxon>
        <taxon>core chlorophytes</taxon>
        <taxon>Trebouxiophyceae</taxon>
        <taxon>Trebouxiophyceae incertae sedis</taxon>
        <taxon>Coccomyxaceae</taxon>
        <taxon>Coccomyxa</taxon>
    </lineage>
</organism>
<dbReference type="Pfam" id="PF00270">
    <property type="entry name" value="DEAD"/>
    <property type="match status" value="1"/>
</dbReference>
<evidence type="ECO:0000259" key="8">
    <source>
        <dbReference type="PROSITE" id="PS51192"/>
    </source>
</evidence>
<dbReference type="PROSITE" id="PS00039">
    <property type="entry name" value="DEAD_ATP_HELICASE"/>
    <property type="match status" value="1"/>
</dbReference>
<dbReference type="SUPFAM" id="SSF52540">
    <property type="entry name" value="P-loop containing nucleoside triphosphate hydrolases"/>
    <property type="match status" value="1"/>
</dbReference>
<dbReference type="PANTHER" id="PTHR47959">
    <property type="entry name" value="ATP-DEPENDENT RNA HELICASE RHLE-RELATED"/>
    <property type="match status" value="1"/>
</dbReference>
<sequence length="524" mass="57881">MVEATGNGISLFSLSSRKRRKVEGRKGETPEHERASRKPNKSIFAEQASVAIHRDAAQSEDLTDHKDSDLGTDVQPENPESRSGDVSTSGRTAQDERPVTFRTLGVSEWLDKVCRSLGIVRPTEVQQGCIPAILEGKDVLGTAHTGSGKTAAFALPILQKLASNPFGVFALVLTPTRELAMQLADQFRALGAGMSLSEAVIIGGLDMQTQAKALAQRPHVVVATPGRLRDLLTADEGLAEGFRKVRFFVLDEADRLLEPSFESELRIIAGALPAQRQTLLFSATLTRSLAMLQASSLRDAHIFQAYEGLQTAKTLREEYVFIPAKVRELYLAHMLETLEEQKIRSVMVFTATCRGCHLLSLLMQELHISAVALHSHLTQGRRLASLEKFKSGQVPILIATDVASRGLDIPTVDLVVNYELPQQPRDYVHRVGRTARAGRGGWALSLVTQYDVELVQHIEDLIGHHLSEHEMEETEVLKGITRVYAAKRAAHLRAAEDEIKEGGRQQLVKHKLVRKRKKNTESDM</sequence>
<evidence type="ECO:0000256" key="3">
    <source>
        <dbReference type="ARBA" id="ARBA00022806"/>
    </source>
</evidence>
<dbReference type="PROSITE" id="PS51192">
    <property type="entry name" value="HELICASE_ATP_BIND_1"/>
    <property type="match status" value="1"/>
</dbReference>
<dbReference type="SMART" id="SM00490">
    <property type="entry name" value="HELICc"/>
    <property type="match status" value="1"/>
</dbReference>
<evidence type="ECO:0000259" key="9">
    <source>
        <dbReference type="PROSITE" id="PS51194"/>
    </source>
</evidence>
<dbReference type="InterPro" id="IPR027417">
    <property type="entry name" value="P-loop_NTPase"/>
</dbReference>
<dbReference type="PANTHER" id="PTHR47959:SF24">
    <property type="entry name" value="ATP-DEPENDENT RNA HELICASE"/>
    <property type="match status" value="1"/>
</dbReference>
<accession>A0ABP1GCS1</accession>
<dbReference type="InterPro" id="IPR050079">
    <property type="entry name" value="DEAD_box_RNA_helicase"/>
</dbReference>
<feature type="domain" description="DEAD-box RNA helicase Q" evidence="10">
    <location>
        <begin position="99"/>
        <end position="127"/>
    </location>
</feature>
<dbReference type="CDD" id="cd18787">
    <property type="entry name" value="SF2_C_DEAD"/>
    <property type="match status" value="1"/>
</dbReference>
<name>A0ABP1GCS1_9CHLO</name>
<feature type="compositionally biased region" description="Basic and acidic residues" evidence="7">
    <location>
        <begin position="24"/>
        <end position="36"/>
    </location>
</feature>
<dbReference type="SMART" id="SM00487">
    <property type="entry name" value="DEXDc"/>
    <property type="match status" value="1"/>
</dbReference>
<gene>
    <name evidence="11" type="primary">g12368</name>
    <name evidence="11" type="ORF">VP750_LOCUS11011</name>
</gene>
<dbReference type="InterPro" id="IPR000629">
    <property type="entry name" value="RNA-helicase_DEAD-box_CS"/>
</dbReference>
<dbReference type="InterPro" id="IPR001650">
    <property type="entry name" value="Helicase_C-like"/>
</dbReference>
<protein>
    <submittedName>
        <fullName evidence="11">G12368 protein</fullName>
    </submittedName>
</protein>
<evidence type="ECO:0000256" key="5">
    <source>
        <dbReference type="PROSITE-ProRule" id="PRU00552"/>
    </source>
</evidence>